<dbReference type="InterPro" id="IPR044730">
    <property type="entry name" value="RNase_H-like_dom_plant"/>
</dbReference>
<dbReference type="EMBL" id="JARKNE010000007">
    <property type="protein sequence ID" value="KAK5817381.1"/>
    <property type="molecule type" value="Genomic_DNA"/>
</dbReference>
<evidence type="ECO:0000313" key="3">
    <source>
        <dbReference type="Proteomes" id="UP001358586"/>
    </source>
</evidence>
<dbReference type="Proteomes" id="UP001358586">
    <property type="component" value="Chromosome 7"/>
</dbReference>
<comment type="caution">
    <text evidence="2">The sequence shown here is derived from an EMBL/GenBank/DDBJ whole genome shotgun (WGS) entry which is preliminary data.</text>
</comment>
<dbReference type="InterPro" id="IPR002156">
    <property type="entry name" value="RNaseH_domain"/>
</dbReference>
<organism evidence="2 3">
    <name type="scientific">Gossypium arboreum</name>
    <name type="common">Tree cotton</name>
    <name type="synonym">Gossypium nanking</name>
    <dbReference type="NCBI Taxonomy" id="29729"/>
    <lineage>
        <taxon>Eukaryota</taxon>
        <taxon>Viridiplantae</taxon>
        <taxon>Streptophyta</taxon>
        <taxon>Embryophyta</taxon>
        <taxon>Tracheophyta</taxon>
        <taxon>Spermatophyta</taxon>
        <taxon>Magnoliopsida</taxon>
        <taxon>eudicotyledons</taxon>
        <taxon>Gunneridae</taxon>
        <taxon>Pentapetalae</taxon>
        <taxon>rosids</taxon>
        <taxon>malvids</taxon>
        <taxon>Malvales</taxon>
        <taxon>Malvaceae</taxon>
        <taxon>Malvoideae</taxon>
        <taxon>Gossypium</taxon>
    </lineage>
</organism>
<dbReference type="SUPFAM" id="SSF53098">
    <property type="entry name" value="Ribonuclease H-like"/>
    <property type="match status" value="1"/>
</dbReference>
<protein>
    <recommendedName>
        <fullName evidence="1">RNase H type-1 domain-containing protein</fullName>
    </recommendedName>
</protein>
<reference evidence="2 3" key="1">
    <citation type="submission" date="2023-03" db="EMBL/GenBank/DDBJ databases">
        <title>WGS of Gossypium arboreum.</title>
        <authorList>
            <person name="Yu D."/>
        </authorList>
    </citation>
    <scope>NUCLEOTIDE SEQUENCE [LARGE SCALE GENOMIC DNA]</scope>
    <source>
        <tissue evidence="2">Leaf</tissue>
    </source>
</reference>
<evidence type="ECO:0000313" key="2">
    <source>
        <dbReference type="EMBL" id="KAK5817381.1"/>
    </source>
</evidence>
<dbReference type="Gene3D" id="3.30.420.10">
    <property type="entry name" value="Ribonuclease H-like superfamily/Ribonuclease H"/>
    <property type="match status" value="1"/>
</dbReference>
<gene>
    <name evidence="2" type="ORF">PVK06_022305</name>
</gene>
<dbReference type="InterPro" id="IPR012337">
    <property type="entry name" value="RNaseH-like_sf"/>
</dbReference>
<proteinExistence type="predicted"/>
<dbReference type="Pfam" id="PF13456">
    <property type="entry name" value="RVT_3"/>
    <property type="match status" value="1"/>
</dbReference>
<dbReference type="PANTHER" id="PTHR47074">
    <property type="entry name" value="BNAC02G40300D PROTEIN"/>
    <property type="match status" value="1"/>
</dbReference>
<dbReference type="InterPro" id="IPR036397">
    <property type="entry name" value="RNaseH_sf"/>
</dbReference>
<name>A0ABR0P836_GOSAR</name>
<evidence type="ECO:0000259" key="1">
    <source>
        <dbReference type="Pfam" id="PF13456"/>
    </source>
</evidence>
<keyword evidence="3" id="KW-1185">Reference proteome</keyword>
<accession>A0ABR0P836</accession>
<dbReference type="CDD" id="cd06222">
    <property type="entry name" value="RNase_H_like"/>
    <property type="match status" value="1"/>
</dbReference>
<feature type="domain" description="RNase H type-1" evidence="1">
    <location>
        <begin position="2"/>
        <end position="110"/>
    </location>
</feature>
<sequence length="140" mass="15690">MGLGIIVRDEYGFVLGGYGCTKEKSFNSDWAEIMAIEEGIFLAKKMNIKKVLFESDNANIVNNINSKGQDITFIGQRANDIHLQLKSFEAAAVTWAPRSSNRIADFICKFVLKSNCKWVIDVNYPSEIHELVIQDVINGS</sequence>
<dbReference type="PANTHER" id="PTHR47074:SF48">
    <property type="entry name" value="POLYNUCLEOTIDYL TRANSFERASE, RIBONUCLEASE H-LIKE SUPERFAMILY PROTEIN"/>
    <property type="match status" value="1"/>
</dbReference>
<dbReference type="InterPro" id="IPR052929">
    <property type="entry name" value="RNase_H-like_EbsB-rel"/>
</dbReference>